<dbReference type="InParanoid" id="A0A0G4ECL0"/>
<feature type="compositionally biased region" description="Gly residues" evidence="1">
    <location>
        <begin position="198"/>
        <end position="209"/>
    </location>
</feature>
<dbReference type="Proteomes" id="UP000041254">
    <property type="component" value="Unassembled WGS sequence"/>
</dbReference>
<sequence>MATPHTETTSRQHPADGDHHHPHPHGETHPPPTTTVPSEREEHPSVDLAHPSSRLTSRLVSVPGSSPYAYPFASSDREGLEEGQLEHTRSERTETFDDDTMSIKSQHKRMRSELGDVPELHNWDERHSAREQRRIENYIKMIQASESKADHRGATSPTGQTESGSSGAAVGGKKERGVKRKDMDKDKDKDKDSKPGKRGAGAKGEGKVAGGATEEGEKHVRRRGRPPKERVVDETTPLAEALKSGRRSAVSPQQAQAKAKAAGKAKHSEPRIAPSDAMPPQHHPPAMAPPLPTNPSAAPTSEDEDRQSYAFSPSAASHHAPLLHPRPIPIPGQHPVVTLPPAANVVTMIADVAPPNTTEDKEKEQAKAKGEGDVPMQPVVVVPSQPSPSPLAMRVLDPAKEVDRRILARRDKKERRAKERAAKAQELQQKKLMREAAKAKAAEEEQSKGQQGEGEGEGEKPDGNTGKEEGEI</sequence>
<feature type="compositionally biased region" description="Basic and acidic residues" evidence="1">
    <location>
        <begin position="8"/>
        <end position="28"/>
    </location>
</feature>
<feature type="compositionally biased region" description="Basic and acidic residues" evidence="1">
    <location>
        <begin position="403"/>
        <end position="447"/>
    </location>
</feature>
<feature type="compositionally biased region" description="Basic and acidic residues" evidence="1">
    <location>
        <begin position="457"/>
        <end position="472"/>
    </location>
</feature>
<gene>
    <name evidence="2" type="ORF">Vbra_3620</name>
</gene>
<feature type="compositionally biased region" description="Basic and acidic residues" evidence="1">
    <location>
        <begin position="172"/>
        <end position="195"/>
    </location>
</feature>
<organism evidence="2 3">
    <name type="scientific">Vitrella brassicaformis (strain CCMP3155)</name>
    <dbReference type="NCBI Taxonomy" id="1169540"/>
    <lineage>
        <taxon>Eukaryota</taxon>
        <taxon>Sar</taxon>
        <taxon>Alveolata</taxon>
        <taxon>Colpodellida</taxon>
        <taxon>Vitrellaceae</taxon>
        <taxon>Vitrella</taxon>
    </lineage>
</organism>
<evidence type="ECO:0000313" key="3">
    <source>
        <dbReference type="Proteomes" id="UP000041254"/>
    </source>
</evidence>
<feature type="compositionally biased region" description="Low complexity" evidence="1">
    <location>
        <begin position="253"/>
        <end position="262"/>
    </location>
</feature>
<feature type="region of interest" description="Disordered" evidence="1">
    <location>
        <begin position="403"/>
        <end position="472"/>
    </location>
</feature>
<feature type="compositionally biased region" description="Pro residues" evidence="1">
    <location>
        <begin position="281"/>
        <end position="293"/>
    </location>
</feature>
<keyword evidence="3" id="KW-1185">Reference proteome</keyword>
<feature type="region of interest" description="Disordered" evidence="1">
    <location>
        <begin position="353"/>
        <end position="378"/>
    </location>
</feature>
<dbReference type="VEuPathDB" id="CryptoDB:Vbra_3620"/>
<evidence type="ECO:0000313" key="2">
    <source>
        <dbReference type="EMBL" id="CEL93041.1"/>
    </source>
</evidence>
<protein>
    <submittedName>
        <fullName evidence="2">Uncharacterized protein</fullName>
    </submittedName>
</protein>
<evidence type="ECO:0000256" key="1">
    <source>
        <dbReference type="SAM" id="MobiDB-lite"/>
    </source>
</evidence>
<feature type="compositionally biased region" description="Basic and acidic residues" evidence="1">
    <location>
        <begin position="75"/>
        <end position="95"/>
    </location>
</feature>
<feature type="compositionally biased region" description="Low complexity" evidence="1">
    <location>
        <begin position="312"/>
        <end position="323"/>
    </location>
</feature>
<name>A0A0G4ECL0_VITBC</name>
<proteinExistence type="predicted"/>
<reference evidence="2 3" key="1">
    <citation type="submission" date="2014-11" db="EMBL/GenBank/DDBJ databases">
        <authorList>
            <person name="Zhu J."/>
            <person name="Qi W."/>
            <person name="Song R."/>
        </authorList>
    </citation>
    <scope>NUCLEOTIDE SEQUENCE [LARGE SCALE GENOMIC DNA]</scope>
</reference>
<accession>A0A0G4ECL0</accession>
<dbReference type="AlphaFoldDB" id="A0A0G4ECL0"/>
<feature type="region of interest" description="Disordered" evidence="1">
    <location>
        <begin position="134"/>
        <end position="337"/>
    </location>
</feature>
<feature type="region of interest" description="Disordered" evidence="1">
    <location>
        <begin position="1"/>
        <end position="113"/>
    </location>
</feature>
<feature type="compositionally biased region" description="Basic and acidic residues" evidence="1">
    <location>
        <begin position="358"/>
        <end position="372"/>
    </location>
</feature>
<dbReference type="EMBL" id="CDMY01000130">
    <property type="protein sequence ID" value="CEL93041.1"/>
    <property type="molecule type" value="Genomic_DNA"/>
</dbReference>